<dbReference type="InterPro" id="IPR000212">
    <property type="entry name" value="DNA_helicase_UvrD/REP"/>
</dbReference>
<dbReference type="InterPro" id="IPR014017">
    <property type="entry name" value="DNA_helicase_UvrD-like_C"/>
</dbReference>
<evidence type="ECO:0000256" key="3">
    <source>
        <dbReference type="ARBA" id="ARBA00022741"/>
    </source>
</evidence>
<dbReference type="Gene3D" id="1.10.486.10">
    <property type="entry name" value="PCRA, domain 4"/>
    <property type="match status" value="1"/>
</dbReference>
<comment type="catalytic activity">
    <reaction evidence="12">
        <text>Couples ATP hydrolysis with the unwinding of duplex DNA by translocating in the 3'-5' direction.</text>
        <dbReference type="EC" id="5.6.2.4"/>
    </reaction>
</comment>
<evidence type="ECO:0000259" key="16">
    <source>
        <dbReference type="PROSITE" id="PS51217"/>
    </source>
</evidence>
<sequence length="953" mass="113029">MLQDEYGDPILKLFEEVFPDLNLDQKKAIITTNGPLLIIAGPGTGKSLVLILRTLYLILTKKAKPSEILLTTFTEKATFELRDRINQIARKLKLKVQLHNLKISTIHGICNEIILKNLIHTPLNNNYIILDDLTQKLFIYEYFTEIVGDPIDQRYYGKWKYKWDTIKRLVPFFNKISEEMVNPQDLLNSKDTFLQKLGRGYCRYIDLMFENNRVDFANLQTIFLGLLNDSEISRKTKSDLNYLMIDEYQDTNFIQESIILTLSKPDNNICVVGDEDQSLYRFRGATVRNILEFPKHFENITIIKLLVNYRSHPKIIFSYDKFMNSVDWSSKDKKVFRFKDKRILPPPNEEFPNYPAVFCIWGTNERDEADRLAQMIFFLKDNDVIQDYSDVAILLRSVRYIYSKSFMESLERYNIPYFCPRAKSYFENDVVKIILATFALIFGFYDDYLDNYQYKEIIEDGLYLIQRYFSTSFRDFIQRKIEQINSIKSGESLDLNIIDYFYQILAYKPFSDFIKNENRVRNLSLFSHILGIFQLYYHIPVITFSNKDVIKFLLFNSFFRFLIEGGMDEYEDPDNPVPKGYVQIMTFHQSKGLEFPVIIVGSLDKQFRTQKLVDKYLKNYYSRNEYEPLNRITEFDRARHFYVAFSRAQKILVLSTASQPKKYFDVIWEGLDQWPYVKQQTLKAQKFESKSQFIPKKSFSLTSHINIYETCPRQYLFYKEYEFQPSRTGQVIFGLLVHHTIEDIHRFIIAGKKNQITFLQIEELFNKNYTALRKTGLRALAPTTKESALKQVINYFSQNEEFFKRIKETEIDVSIEKKNYIIRGVVDLLLENNGRLEIVDFKTQPKPLLDDPILEKYQKQLNVYAHIINEKYGIVPNKLILYWTSEDNRKDAITEFEYKEKYANKIIKEFDILINKISNKDFKIEKIPKTKICNECDFRFYCTREGIIKLKVD</sequence>
<dbReference type="EMBL" id="LAZR01001551">
    <property type="protein sequence ID" value="KKN42883.1"/>
    <property type="molecule type" value="Genomic_DNA"/>
</dbReference>
<dbReference type="GO" id="GO:0033202">
    <property type="term" value="C:DNA helicase complex"/>
    <property type="evidence" value="ECO:0007669"/>
    <property type="project" value="TreeGrafter"/>
</dbReference>
<evidence type="ECO:0000313" key="17">
    <source>
        <dbReference type="EMBL" id="KKN42883.1"/>
    </source>
</evidence>
<feature type="domain" description="UvrD-like helicase C-terminal" evidence="16">
    <location>
        <begin position="323"/>
        <end position="592"/>
    </location>
</feature>
<dbReference type="GO" id="GO:0005524">
    <property type="term" value="F:ATP binding"/>
    <property type="evidence" value="ECO:0007669"/>
    <property type="project" value="UniProtKB-KW"/>
</dbReference>
<keyword evidence="6" id="KW-0347">Helicase</keyword>
<gene>
    <name evidence="17" type="ORF">LCGC14_0708800</name>
</gene>
<evidence type="ECO:0000256" key="5">
    <source>
        <dbReference type="ARBA" id="ARBA00022801"/>
    </source>
</evidence>
<evidence type="ECO:0000256" key="8">
    <source>
        <dbReference type="ARBA" id="ARBA00022840"/>
    </source>
</evidence>
<dbReference type="InterPro" id="IPR013986">
    <property type="entry name" value="DExx_box_DNA_helicase_dom_sf"/>
</dbReference>
<keyword evidence="2" id="KW-0540">Nuclease</keyword>
<keyword evidence="7" id="KW-0269">Exonuclease</keyword>
<keyword evidence="9" id="KW-0238">DNA-binding</keyword>
<dbReference type="EC" id="5.6.2.4" evidence="13"/>
<comment type="similarity">
    <text evidence="1">Belongs to the helicase family. UvrD subfamily.</text>
</comment>
<evidence type="ECO:0000256" key="2">
    <source>
        <dbReference type="ARBA" id="ARBA00022722"/>
    </source>
</evidence>
<keyword evidence="3" id="KW-0547">Nucleotide-binding</keyword>
<dbReference type="GO" id="GO:0005829">
    <property type="term" value="C:cytosol"/>
    <property type="evidence" value="ECO:0007669"/>
    <property type="project" value="TreeGrafter"/>
</dbReference>
<dbReference type="CDD" id="cd17932">
    <property type="entry name" value="DEXQc_UvrD"/>
    <property type="match status" value="1"/>
</dbReference>
<dbReference type="PANTHER" id="PTHR11070:SF2">
    <property type="entry name" value="ATP-DEPENDENT DNA HELICASE SRS2"/>
    <property type="match status" value="1"/>
</dbReference>
<dbReference type="Gene3D" id="3.40.50.300">
    <property type="entry name" value="P-loop containing nucleotide triphosphate hydrolases"/>
    <property type="match status" value="3"/>
</dbReference>
<evidence type="ECO:0000256" key="7">
    <source>
        <dbReference type="ARBA" id="ARBA00022839"/>
    </source>
</evidence>
<keyword evidence="4" id="KW-0227">DNA damage</keyword>
<dbReference type="InterPro" id="IPR011335">
    <property type="entry name" value="Restrct_endonuc-II-like"/>
</dbReference>
<protein>
    <recommendedName>
        <fullName evidence="13">DNA 3'-5' helicase</fullName>
        <ecNumber evidence="13">5.6.2.4</ecNumber>
    </recommendedName>
</protein>
<evidence type="ECO:0000256" key="12">
    <source>
        <dbReference type="ARBA" id="ARBA00034617"/>
    </source>
</evidence>
<dbReference type="PROSITE" id="PS51198">
    <property type="entry name" value="UVRD_HELICASE_ATP_BIND"/>
    <property type="match status" value="1"/>
</dbReference>
<accession>A0A0F9TNA2</accession>
<evidence type="ECO:0000256" key="9">
    <source>
        <dbReference type="ARBA" id="ARBA00023125"/>
    </source>
</evidence>
<dbReference type="GO" id="GO:0003677">
    <property type="term" value="F:DNA binding"/>
    <property type="evidence" value="ECO:0007669"/>
    <property type="project" value="UniProtKB-KW"/>
</dbReference>
<dbReference type="InterPro" id="IPR011604">
    <property type="entry name" value="PDDEXK-like_dom_sf"/>
</dbReference>
<dbReference type="PROSITE" id="PS51217">
    <property type="entry name" value="UVRD_HELICASE_CTER"/>
    <property type="match status" value="1"/>
</dbReference>
<keyword evidence="8" id="KW-0067">ATP-binding</keyword>
<reference evidence="17" key="1">
    <citation type="journal article" date="2015" name="Nature">
        <title>Complex archaea that bridge the gap between prokaryotes and eukaryotes.</title>
        <authorList>
            <person name="Spang A."/>
            <person name="Saw J.H."/>
            <person name="Jorgensen S.L."/>
            <person name="Zaremba-Niedzwiedzka K."/>
            <person name="Martijn J."/>
            <person name="Lind A.E."/>
            <person name="van Eijk R."/>
            <person name="Schleper C."/>
            <person name="Guy L."/>
            <person name="Ettema T.J."/>
        </authorList>
    </citation>
    <scope>NUCLEOTIDE SEQUENCE</scope>
</reference>
<comment type="catalytic activity">
    <reaction evidence="14">
        <text>ATP + H2O = ADP + phosphate + H(+)</text>
        <dbReference type="Rhea" id="RHEA:13065"/>
        <dbReference type="ChEBI" id="CHEBI:15377"/>
        <dbReference type="ChEBI" id="CHEBI:15378"/>
        <dbReference type="ChEBI" id="CHEBI:30616"/>
        <dbReference type="ChEBI" id="CHEBI:43474"/>
        <dbReference type="ChEBI" id="CHEBI:456216"/>
        <dbReference type="EC" id="5.6.2.4"/>
    </reaction>
</comment>
<evidence type="ECO:0000259" key="15">
    <source>
        <dbReference type="PROSITE" id="PS51198"/>
    </source>
</evidence>
<dbReference type="Pfam" id="PF00580">
    <property type="entry name" value="UvrD-helicase"/>
    <property type="match status" value="1"/>
</dbReference>
<name>A0A0F9TNA2_9ZZZZ</name>
<evidence type="ECO:0000256" key="1">
    <source>
        <dbReference type="ARBA" id="ARBA00009922"/>
    </source>
</evidence>
<evidence type="ECO:0000256" key="6">
    <source>
        <dbReference type="ARBA" id="ARBA00022806"/>
    </source>
</evidence>
<organism evidence="17">
    <name type="scientific">marine sediment metagenome</name>
    <dbReference type="NCBI Taxonomy" id="412755"/>
    <lineage>
        <taxon>unclassified sequences</taxon>
        <taxon>metagenomes</taxon>
        <taxon>ecological metagenomes</taxon>
    </lineage>
</organism>
<dbReference type="AlphaFoldDB" id="A0A0F9TNA2"/>
<evidence type="ECO:0000256" key="4">
    <source>
        <dbReference type="ARBA" id="ARBA00022763"/>
    </source>
</evidence>
<comment type="caution">
    <text evidence="17">The sequence shown here is derived from an EMBL/GenBank/DDBJ whole genome shotgun (WGS) entry which is preliminary data.</text>
</comment>
<dbReference type="Pfam" id="PF12705">
    <property type="entry name" value="PDDEXK_1"/>
    <property type="match status" value="1"/>
</dbReference>
<dbReference type="InterPro" id="IPR038726">
    <property type="entry name" value="PDDEXK_AddAB-type"/>
</dbReference>
<dbReference type="GO" id="GO:0004527">
    <property type="term" value="F:exonuclease activity"/>
    <property type="evidence" value="ECO:0007669"/>
    <property type="project" value="UniProtKB-KW"/>
</dbReference>
<feature type="domain" description="UvrD-like helicase ATP-binding" evidence="15">
    <location>
        <begin position="19"/>
        <end position="312"/>
    </location>
</feature>
<evidence type="ECO:0000256" key="10">
    <source>
        <dbReference type="ARBA" id="ARBA00023204"/>
    </source>
</evidence>
<proteinExistence type="inferred from homology"/>
<dbReference type="Gene3D" id="1.10.10.160">
    <property type="match status" value="1"/>
</dbReference>
<dbReference type="SUPFAM" id="SSF52540">
    <property type="entry name" value="P-loop containing nucleoside triphosphate hydrolases"/>
    <property type="match status" value="1"/>
</dbReference>
<keyword evidence="5" id="KW-0378">Hydrolase</keyword>
<dbReference type="GO" id="GO:0043138">
    <property type="term" value="F:3'-5' DNA helicase activity"/>
    <property type="evidence" value="ECO:0007669"/>
    <property type="project" value="UniProtKB-EC"/>
</dbReference>
<keyword evidence="11" id="KW-0413">Isomerase</keyword>
<dbReference type="InterPro" id="IPR014016">
    <property type="entry name" value="UvrD-like_ATP-bd"/>
</dbReference>
<evidence type="ECO:0000256" key="14">
    <source>
        <dbReference type="ARBA" id="ARBA00048988"/>
    </source>
</evidence>
<evidence type="ECO:0000256" key="13">
    <source>
        <dbReference type="ARBA" id="ARBA00034808"/>
    </source>
</evidence>
<dbReference type="Gene3D" id="3.90.320.10">
    <property type="match status" value="1"/>
</dbReference>
<dbReference type="GO" id="GO:0000725">
    <property type="term" value="P:recombinational repair"/>
    <property type="evidence" value="ECO:0007669"/>
    <property type="project" value="TreeGrafter"/>
</dbReference>
<dbReference type="InterPro" id="IPR027417">
    <property type="entry name" value="P-loop_NTPase"/>
</dbReference>
<evidence type="ECO:0000256" key="11">
    <source>
        <dbReference type="ARBA" id="ARBA00023235"/>
    </source>
</evidence>
<dbReference type="Pfam" id="PF13361">
    <property type="entry name" value="UvrD_C"/>
    <property type="match status" value="2"/>
</dbReference>
<keyword evidence="10" id="KW-0234">DNA repair</keyword>
<dbReference type="PANTHER" id="PTHR11070">
    <property type="entry name" value="UVRD / RECB / PCRA DNA HELICASE FAMILY MEMBER"/>
    <property type="match status" value="1"/>
</dbReference>
<dbReference type="SUPFAM" id="SSF52980">
    <property type="entry name" value="Restriction endonuclease-like"/>
    <property type="match status" value="1"/>
</dbReference>